<keyword evidence="3" id="KW-1185">Reference proteome</keyword>
<evidence type="ECO:0000313" key="3">
    <source>
        <dbReference type="Proteomes" id="UP000467841"/>
    </source>
</evidence>
<gene>
    <name evidence="2" type="ORF">MERR_LOCUS42640</name>
</gene>
<proteinExistence type="predicted"/>
<evidence type="ECO:0000259" key="1">
    <source>
        <dbReference type="Pfam" id="PF02721"/>
    </source>
</evidence>
<comment type="caution">
    <text evidence="2">The sequence shown here is derived from an EMBL/GenBank/DDBJ whole genome shotgun (WGS) entry which is preliminary data.</text>
</comment>
<dbReference type="EMBL" id="CACVBM020001607">
    <property type="protein sequence ID" value="CAA7055404.1"/>
    <property type="molecule type" value="Genomic_DNA"/>
</dbReference>
<dbReference type="AlphaFoldDB" id="A0A6D2L756"/>
<sequence>MQAFISANRLHGYKDAFKSNTIYRLKKFMINPSKTLYKVTSHKYGICFTDQTTFLEETEGVTGTMQDEEDEFVSVLKRNTYPILFEILLSTPACIYRNFRAQSIIGHLKFWFNALENNWHLPRLGLVKCNANANWRNNHLHSGGAWIARDGGTIEDQSCFMHEKPSLTPRID</sequence>
<dbReference type="Pfam" id="PF02721">
    <property type="entry name" value="DUF223"/>
    <property type="match status" value="1"/>
</dbReference>
<name>A0A6D2L756_9BRAS</name>
<dbReference type="InterPro" id="IPR012340">
    <property type="entry name" value="NA-bd_OB-fold"/>
</dbReference>
<evidence type="ECO:0000313" key="2">
    <source>
        <dbReference type="EMBL" id="CAA7055404.1"/>
    </source>
</evidence>
<reference evidence="2" key="1">
    <citation type="submission" date="2020-01" db="EMBL/GenBank/DDBJ databases">
        <authorList>
            <person name="Mishra B."/>
        </authorList>
    </citation>
    <scope>NUCLEOTIDE SEQUENCE [LARGE SCALE GENOMIC DNA]</scope>
</reference>
<protein>
    <recommendedName>
        <fullName evidence="1">Replication protein A 70 kDa DNA-binding subunit B/D first OB fold domain-containing protein</fullName>
    </recommendedName>
</protein>
<feature type="domain" description="Replication protein A 70 kDa DNA-binding subunit B/D first OB fold" evidence="1">
    <location>
        <begin position="1"/>
        <end position="53"/>
    </location>
</feature>
<dbReference type="OrthoDB" id="1107624at2759"/>
<organism evidence="2 3">
    <name type="scientific">Microthlaspi erraticum</name>
    <dbReference type="NCBI Taxonomy" id="1685480"/>
    <lineage>
        <taxon>Eukaryota</taxon>
        <taxon>Viridiplantae</taxon>
        <taxon>Streptophyta</taxon>
        <taxon>Embryophyta</taxon>
        <taxon>Tracheophyta</taxon>
        <taxon>Spermatophyta</taxon>
        <taxon>Magnoliopsida</taxon>
        <taxon>eudicotyledons</taxon>
        <taxon>Gunneridae</taxon>
        <taxon>Pentapetalae</taxon>
        <taxon>rosids</taxon>
        <taxon>malvids</taxon>
        <taxon>Brassicales</taxon>
        <taxon>Brassicaceae</taxon>
        <taxon>Coluteocarpeae</taxon>
        <taxon>Microthlaspi</taxon>
    </lineage>
</organism>
<accession>A0A6D2L756</accession>
<dbReference type="Gene3D" id="2.40.50.140">
    <property type="entry name" value="Nucleic acid-binding proteins"/>
    <property type="match status" value="1"/>
</dbReference>
<dbReference type="Proteomes" id="UP000467841">
    <property type="component" value="Unassembled WGS sequence"/>
</dbReference>
<dbReference type="InterPro" id="IPR003871">
    <property type="entry name" value="RFA1B/D_OB_1st"/>
</dbReference>